<feature type="compositionally biased region" description="Polar residues" evidence="5">
    <location>
        <begin position="386"/>
        <end position="413"/>
    </location>
</feature>
<feature type="transmembrane region" description="Helical" evidence="6">
    <location>
        <begin position="38"/>
        <end position="57"/>
    </location>
</feature>
<feature type="region of interest" description="Disordered" evidence="5">
    <location>
        <begin position="249"/>
        <end position="482"/>
    </location>
</feature>
<gene>
    <name evidence="7" type="ORF">CYFA0S_01e01090g</name>
</gene>
<feature type="compositionally biased region" description="Basic and acidic residues" evidence="5">
    <location>
        <begin position="287"/>
        <end position="298"/>
    </location>
</feature>
<evidence type="ECO:0000256" key="1">
    <source>
        <dbReference type="ARBA" id="ARBA00004141"/>
    </source>
</evidence>
<evidence type="ECO:0000256" key="4">
    <source>
        <dbReference type="ARBA" id="ARBA00023136"/>
    </source>
</evidence>
<keyword evidence="2 6" id="KW-0812">Transmembrane</keyword>
<name>A0A061ANU9_CYBFA</name>
<dbReference type="InterPro" id="IPR051645">
    <property type="entry name" value="PER33/POM33_regulator"/>
</dbReference>
<feature type="transmembrane region" description="Helical" evidence="6">
    <location>
        <begin position="167"/>
        <end position="196"/>
    </location>
</feature>
<proteinExistence type="predicted"/>
<feature type="compositionally biased region" description="Basic and acidic residues" evidence="5">
    <location>
        <begin position="249"/>
        <end position="264"/>
    </location>
</feature>
<dbReference type="VEuPathDB" id="FungiDB:BON22_0789"/>
<dbReference type="GO" id="GO:0005783">
    <property type="term" value="C:endoplasmic reticulum"/>
    <property type="evidence" value="ECO:0007669"/>
    <property type="project" value="TreeGrafter"/>
</dbReference>
<evidence type="ECO:0000313" key="7">
    <source>
        <dbReference type="EMBL" id="CDR36389.1"/>
    </source>
</evidence>
<accession>A0A061ANU9</accession>
<dbReference type="AlphaFoldDB" id="A0A061ANU9"/>
<feature type="compositionally biased region" description="Low complexity" evidence="5">
    <location>
        <begin position="512"/>
        <end position="529"/>
    </location>
</feature>
<dbReference type="PANTHER" id="PTHR12703:SF3">
    <property type="entry name" value="ABR032WP"/>
    <property type="match status" value="1"/>
</dbReference>
<feature type="region of interest" description="Disordered" evidence="5">
    <location>
        <begin position="494"/>
        <end position="529"/>
    </location>
</feature>
<feature type="compositionally biased region" description="Low complexity" evidence="5">
    <location>
        <begin position="317"/>
        <end position="385"/>
    </location>
</feature>
<dbReference type="OrthoDB" id="5581259at2759"/>
<feature type="compositionally biased region" description="Low complexity" evidence="5">
    <location>
        <begin position="437"/>
        <end position="449"/>
    </location>
</feature>
<sequence length="529" mass="57773">MAAEPLDATAVTPAKPGSKKTRKVLVKKAKQGANIKKYAWLAGHGMTLVLGGIYIIFYNLRWFFLKNWWWTPRICYRLSFVGVLISYTITVITTFGGVVPNYVTLLATENFQNLLLAAIWLVSRSSAFKLVPYYAVALLQLASTFNVKPILKLQDPLSDAIAASEVILIFALLFDTLLFRGTSGFALAIYLMFYWLRVNFSPYTQAFLLKIVKFIDDKIMVKQKPEIKEKWEKFKDFVEFRRSQTKEMYEKELEKEPEVADTSDHTQAGQVAEKGEQMEVVGQRLPENPKKEMRKHNPEGVTIPKTSAVDPVDKAFTSSSSTSHTTPSPSAPQQRRASTAASASSSVPQQQQQTPVSTSQARAPSPAQKAPAAAGTAVPAAATGAFNTSSQSATQSANDVASQVNRTATQSSERVPIPQAQKSVEDITRQAQGKVNTTTSQAQTAATDAINRGKTQTSPIVGQASGRISAPGTPGKHSLDPRQQLIDHAQKIKTTSQENVERAASSAQSELQKIQQAAHAQIASSQANK</sequence>
<evidence type="ECO:0000256" key="5">
    <source>
        <dbReference type="SAM" id="MobiDB-lite"/>
    </source>
</evidence>
<feature type="transmembrane region" description="Helical" evidence="6">
    <location>
        <begin position="78"/>
        <end position="96"/>
    </location>
</feature>
<reference evidence="7" key="1">
    <citation type="journal article" date="2014" name="Genome Announc.">
        <title>Genome sequence of the yeast Cyberlindnera fabianii (Hansenula fabianii).</title>
        <authorList>
            <person name="Freel K.C."/>
            <person name="Sarilar V."/>
            <person name="Neuveglise C."/>
            <person name="Devillers H."/>
            <person name="Friedrich A."/>
            <person name="Schacherer J."/>
        </authorList>
    </citation>
    <scope>NUCLEOTIDE SEQUENCE</scope>
    <source>
        <strain evidence="7">YJS4271</strain>
    </source>
</reference>
<dbReference type="GO" id="GO:0061024">
    <property type="term" value="P:membrane organization"/>
    <property type="evidence" value="ECO:0007669"/>
    <property type="project" value="TreeGrafter"/>
</dbReference>
<protein>
    <submittedName>
        <fullName evidence="7">CYFA0S01e01090g1_1</fullName>
    </submittedName>
</protein>
<dbReference type="GO" id="GO:0071786">
    <property type="term" value="P:endoplasmic reticulum tubular network organization"/>
    <property type="evidence" value="ECO:0007669"/>
    <property type="project" value="TreeGrafter"/>
</dbReference>
<organism evidence="7">
    <name type="scientific">Cyberlindnera fabianii</name>
    <name type="common">Yeast</name>
    <name type="synonym">Hansenula fabianii</name>
    <dbReference type="NCBI Taxonomy" id="36022"/>
    <lineage>
        <taxon>Eukaryota</taxon>
        <taxon>Fungi</taxon>
        <taxon>Dikarya</taxon>
        <taxon>Ascomycota</taxon>
        <taxon>Saccharomycotina</taxon>
        <taxon>Saccharomycetes</taxon>
        <taxon>Phaffomycetales</taxon>
        <taxon>Phaffomycetaceae</taxon>
        <taxon>Cyberlindnera</taxon>
    </lineage>
</organism>
<dbReference type="EMBL" id="LK052886">
    <property type="protein sequence ID" value="CDR36389.1"/>
    <property type="molecule type" value="Genomic_DNA"/>
</dbReference>
<keyword evidence="3 6" id="KW-1133">Transmembrane helix</keyword>
<evidence type="ECO:0000256" key="2">
    <source>
        <dbReference type="ARBA" id="ARBA00022692"/>
    </source>
</evidence>
<evidence type="ECO:0000256" key="6">
    <source>
        <dbReference type="SAM" id="Phobius"/>
    </source>
</evidence>
<keyword evidence="4 6" id="KW-0472">Membrane</keyword>
<comment type="subcellular location">
    <subcellularLocation>
        <location evidence="1">Membrane</location>
        <topology evidence="1">Multi-pass membrane protein</topology>
    </subcellularLocation>
</comment>
<dbReference type="GO" id="GO:0016020">
    <property type="term" value="C:membrane"/>
    <property type="evidence" value="ECO:0007669"/>
    <property type="project" value="UniProtKB-SubCell"/>
</dbReference>
<evidence type="ECO:0000256" key="3">
    <source>
        <dbReference type="ARBA" id="ARBA00022989"/>
    </source>
</evidence>
<dbReference type="PANTHER" id="PTHR12703">
    <property type="entry name" value="TRANSMEMBRANE PROTEIN 33"/>
    <property type="match status" value="1"/>
</dbReference>